<proteinExistence type="predicted"/>
<dbReference type="PANTHER" id="PTHR11082:SF31">
    <property type="entry name" value="TRNA-DIHYDROURIDINE(20A_20B) SYNTHASE [NAD(P)+]-LIKE"/>
    <property type="match status" value="1"/>
</dbReference>
<dbReference type="InterPro" id="IPR013785">
    <property type="entry name" value="Aldolase_TIM"/>
</dbReference>
<dbReference type="AlphaFoldDB" id="A0A1B6DD26"/>
<keyword evidence="2" id="KW-0285">Flavoprotein</keyword>
<dbReference type="InterPro" id="IPR018517">
    <property type="entry name" value="tRNA_hU_synthase_CS"/>
</dbReference>
<dbReference type="PROSITE" id="PS01136">
    <property type="entry name" value="UPF0034"/>
    <property type="match status" value="1"/>
</dbReference>
<evidence type="ECO:0000256" key="5">
    <source>
        <dbReference type="ARBA" id="ARBA00023002"/>
    </source>
</evidence>
<name>A0A1B6DD26_9HEMI</name>
<evidence type="ECO:0000256" key="1">
    <source>
        <dbReference type="ARBA" id="ARBA00001917"/>
    </source>
</evidence>
<evidence type="ECO:0000256" key="2">
    <source>
        <dbReference type="ARBA" id="ARBA00022630"/>
    </source>
</evidence>
<dbReference type="PANTHER" id="PTHR11082">
    <property type="entry name" value="TRNA-DIHYDROURIDINE SYNTHASE"/>
    <property type="match status" value="1"/>
</dbReference>
<dbReference type="InterPro" id="IPR035587">
    <property type="entry name" value="DUS-like_FMN-bd"/>
</dbReference>
<sequence>MLLSLLHRKYCDGVDLNCGCPQRWAIQEGYGCSLLSKPEIVKDLILQARNRISKPFTVSAKIRILPDLRKSIDLCKQLESAGASFLTVHGRTPVQRTEPVNIAALCEIRKSVALPLIANGDVKTLKGAEKLQKDTGYQGVMSARGILQNPALYSGVDITPLSCIETWIKLGIESKMNFHWFHHHLSLMLEKTLPKCERKILTNLKTHADVAEHMSTLLNIKVPKNINF</sequence>
<dbReference type="Gene3D" id="3.20.20.70">
    <property type="entry name" value="Aldolase class I"/>
    <property type="match status" value="1"/>
</dbReference>
<keyword evidence="5" id="KW-0560">Oxidoreductase</keyword>
<dbReference type="GO" id="GO:0050660">
    <property type="term" value="F:flavin adenine dinucleotide binding"/>
    <property type="evidence" value="ECO:0007669"/>
    <property type="project" value="InterPro"/>
</dbReference>
<evidence type="ECO:0000313" key="7">
    <source>
        <dbReference type="EMBL" id="JAS23552.1"/>
    </source>
</evidence>
<keyword evidence="3" id="KW-0288">FMN</keyword>
<feature type="domain" description="DUS-like FMN-binding" evidence="6">
    <location>
        <begin position="9"/>
        <end position="192"/>
    </location>
</feature>
<comment type="cofactor">
    <cofactor evidence="1">
        <name>FMN</name>
        <dbReference type="ChEBI" id="CHEBI:58210"/>
    </cofactor>
</comment>
<keyword evidence="4" id="KW-0819">tRNA processing</keyword>
<evidence type="ECO:0000259" key="6">
    <source>
        <dbReference type="Pfam" id="PF01207"/>
    </source>
</evidence>
<reference evidence="7" key="1">
    <citation type="submission" date="2015-12" db="EMBL/GenBank/DDBJ databases">
        <title>De novo transcriptome assembly of four potential Pierce s Disease insect vectors from Arizona vineyards.</title>
        <authorList>
            <person name="Tassone E.E."/>
        </authorList>
    </citation>
    <scope>NUCLEOTIDE SEQUENCE</scope>
</reference>
<protein>
    <recommendedName>
        <fullName evidence="6">DUS-like FMN-binding domain-containing protein</fullName>
    </recommendedName>
</protein>
<dbReference type="EMBL" id="GEDC01013746">
    <property type="protein sequence ID" value="JAS23552.1"/>
    <property type="molecule type" value="Transcribed_RNA"/>
</dbReference>
<dbReference type="SUPFAM" id="SSF51395">
    <property type="entry name" value="FMN-linked oxidoreductases"/>
    <property type="match status" value="1"/>
</dbReference>
<evidence type="ECO:0000256" key="4">
    <source>
        <dbReference type="ARBA" id="ARBA00022694"/>
    </source>
</evidence>
<dbReference type="Pfam" id="PF01207">
    <property type="entry name" value="Dus"/>
    <property type="match status" value="1"/>
</dbReference>
<dbReference type="CDD" id="cd02801">
    <property type="entry name" value="DUS_like_FMN"/>
    <property type="match status" value="1"/>
</dbReference>
<dbReference type="GO" id="GO:0017150">
    <property type="term" value="F:tRNA dihydrouridine synthase activity"/>
    <property type="evidence" value="ECO:0007669"/>
    <property type="project" value="InterPro"/>
</dbReference>
<evidence type="ECO:0000256" key="3">
    <source>
        <dbReference type="ARBA" id="ARBA00022643"/>
    </source>
</evidence>
<organism evidence="7">
    <name type="scientific">Clastoptera arizonana</name>
    <name type="common">Arizona spittle bug</name>
    <dbReference type="NCBI Taxonomy" id="38151"/>
    <lineage>
        <taxon>Eukaryota</taxon>
        <taxon>Metazoa</taxon>
        <taxon>Ecdysozoa</taxon>
        <taxon>Arthropoda</taxon>
        <taxon>Hexapoda</taxon>
        <taxon>Insecta</taxon>
        <taxon>Pterygota</taxon>
        <taxon>Neoptera</taxon>
        <taxon>Paraneoptera</taxon>
        <taxon>Hemiptera</taxon>
        <taxon>Auchenorrhyncha</taxon>
        <taxon>Cercopoidea</taxon>
        <taxon>Clastopteridae</taxon>
        <taxon>Clastoptera</taxon>
    </lineage>
</organism>
<accession>A0A1B6DD26</accession>
<gene>
    <name evidence="7" type="ORF">g.10400</name>
</gene>